<reference evidence="1 2" key="1">
    <citation type="submission" date="2023-01" db="EMBL/GenBank/DDBJ databases">
        <title>Characterization of estradiol degrading bacteria Microbacterium sp. MZT7 and reveal degrading genes through genome analysis.</title>
        <authorList>
            <person name="Hao P."/>
            <person name="Gao Y."/>
        </authorList>
    </citation>
    <scope>NUCLEOTIDE SEQUENCE [LARGE SCALE GENOMIC DNA]</scope>
    <source>
        <strain evidence="1 2">MZT7</strain>
    </source>
</reference>
<gene>
    <name evidence="1" type="ORF">K8F61_09390</name>
</gene>
<sequence>MTDNNITLQAYIDQFDRLLKTAADFEESVLRDNRGMIFVASFEVFLTNDFSITAEASVGADGEILDVKIHHYEVADRDDEPRVIATLPVESTSGLWSAMKIWLEAMRRVSKQA</sequence>
<dbReference type="RefSeq" id="WP_231821459.1">
    <property type="nucleotide sequence ID" value="NZ_CP082781.1"/>
</dbReference>
<evidence type="ECO:0000313" key="1">
    <source>
        <dbReference type="EMBL" id="UGS28345.1"/>
    </source>
</evidence>
<evidence type="ECO:0000313" key="2">
    <source>
        <dbReference type="Proteomes" id="UP001199642"/>
    </source>
</evidence>
<accession>A0ABY3RY91</accession>
<name>A0ABY3RY91_9MICO</name>
<keyword evidence="2" id="KW-1185">Reference proteome</keyword>
<dbReference type="EMBL" id="CP082781">
    <property type="protein sequence ID" value="UGS28345.1"/>
    <property type="molecule type" value="Genomic_DNA"/>
</dbReference>
<proteinExistence type="predicted"/>
<protein>
    <submittedName>
        <fullName evidence="1">Uncharacterized protein</fullName>
    </submittedName>
</protein>
<dbReference type="Proteomes" id="UP001199642">
    <property type="component" value="Chromosome"/>
</dbReference>
<organism evidence="1 2">
    <name type="scientific">Microbacterium resistens</name>
    <dbReference type="NCBI Taxonomy" id="156977"/>
    <lineage>
        <taxon>Bacteria</taxon>
        <taxon>Bacillati</taxon>
        <taxon>Actinomycetota</taxon>
        <taxon>Actinomycetes</taxon>
        <taxon>Micrococcales</taxon>
        <taxon>Microbacteriaceae</taxon>
        <taxon>Microbacterium</taxon>
    </lineage>
</organism>